<dbReference type="EMBL" id="LWGZ01000277">
    <property type="protein sequence ID" value="OAX65354.1"/>
    <property type="molecule type" value="Genomic_DNA"/>
</dbReference>
<feature type="region of interest" description="Disordered" evidence="1">
    <location>
        <begin position="40"/>
        <end position="60"/>
    </location>
</feature>
<gene>
    <name evidence="2" type="ORF">A5N15_03060</name>
</gene>
<dbReference type="AlphaFoldDB" id="A0A657IWP8"/>
<reference evidence="2 3" key="1">
    <citation type="submission" date="2016-04" db="EMBL/GenBank/DDBJ databases">
        <title>Identification of putative biosynthetic pathways for the production of bioactive secondary metabolites by the marine actinomycete Kocuria kristinae RUTW2-3.</title>
        <authorList>
            <person name="Waterworth S.C."/>
            <person name="Walmsley T.A."/>
            <person name="Matongo T."/>
            <person name="Davies-Coleman M.T."/>
            <person name="Dorrington R.A."/>
        </authorList>
    </citation>
    <scope>NUCLEOTIDE SEQUENCE [LARGE SCALE GENOMIC DNA]</scope>
    <source>
        <strain evidence="2 3">RUTW4-5</strain>
    </source>
</reference>
<evidence type="ECO:0000256" key="1">
    <source>
        <dbReference type="SAM" id="MobiDB-lite"/>
    </source>
</evidence>
<accession>A0A657IWP8</accession>
<evidence type="ECO:0000313" key="2">
    <source>
        <dbReference type="EMBL" id="OAX65354.1"/>
    </source>
</evidence>
<proteinExistence type="predicted"/>
<protein>
    <submittedName>
        <fullName evidence="2">Uncharacterized protein</fullName>
    </submittedName>
</protein>
<name>A0A657IWP8_9MICC</name>
<evidence type="ECO:0000313" key="3">
    <source>
        <dbReference type="Proteomes" id="UP000092021"/>
    </source>
</evidence>
<dbReference type="Proteomes" id="UP000092021">
    <property type="component" value="Unassembled WGS sequence"/>
</dbReference>
<organism evidence="2 3">
    <name type="scientific">Rothia kristinae</name>
    <dbReference type="NCBI Taxonomy" id="37923"/>
    <lineage>
        <taxon>Bacteria</taxon>
        <taxon>Bacillati</taxon>
        <taxon>Actinomycetota</taxon>
        <taxon>Actinomycetes</taxon>
        <taxon>Micrococcales</taxon>
        <taxon>Micrococcaceae</taxon>
        <taxon>Rothia</taxon>
    </lineage>
</organism>
<comment type="caution">
    <text evidence="2">The sequence shown here is derived from an EMBL/GenBank/DDBJ whole genome shotgun (WGS) entry which is preliminary data.</text>
</comment>
<sequence>MARVRQQRRILRGLDDAEQVLDAPGAVLRVLPQRVPLEVEEDVPGGGSRYPPQRAASVIL</sequence>